<feature type="DNA-binding region" description="H-T-H motif" evidence="2">
    <location>
        <begin position="38"/>
        <end position="57"/>
    </location>
</feature>
<evidence type="ECO:0000313" key="4">
    <source>
        <dbReference type="EMBL" id="MEI4271512.1"/>
    </source>
</evidence>
<evidence type="ECO:0000256" key="2">
    <source>
        <dbReference type="PROSITE-ProRule" id="PRU00335"/>
    </source>
</evidence>
<dbReference type="Pfam" id="PF17920">
    <property type="entry name" value="TetR_C_16"/>
    <property type="match status" value="1"/>
</dbReference>
<dbReference type="SUPFAM" id="SSF48498">
    <property type="entry name" value="Tetracyclin repressor-like, C-terminal domain"/>
    <property type="match status" value="1"/>
</dbReference>
<accession>A0ABU8DRP1</accession>
<evidence type="ECO:0000313" key="5">
    <source>
        <dbReference type="Proteomes" id="UP001361570"/>
    </source>
</evidence>
<evidence type="ECO:0000259" key="3">
    <source>
        <dbReference type="PROSITE" id="PS50977"/>
    </source>
</evidence>
<dbReference type="PANTHER" id="PTHR30055">
    <property type="entry name" value="HTH-TYPE TRANSCRIPTIONAL REGULATOR RUTR"/>
    <property type="match status" value="1"/>
</dbReference>
<dbReference type="InterPro" id="IPR041678">
    <property type="entry name" value="TetR_C_16"/>
</dbReference>
<organism evidence="4 5">
    <name type="scientific">Klenkia sesuvii</name>
    <dbReference type="NCBI Taxonomy" id="3103137"/>
    <lineage>
        <taxon>Bacteria</taxon>
        <taxon>Bacillati</taxon>
        <taxon>Actinomycetota</taxon>
        <taxon>Actinomycetes</taxon>
        <taxon>Geodermatophilales</taxon>
        <taxon>Geodermatophilaceae</taxon>
        <taxon>Klenkia</taxon>
    </lineage>
</organism>
<dbReference type="PROSITE" id="PS50977">
    <property type="entry name" value="HTH_TETR_2"/>
    <property type="match status" value="1"/>
</dbReference>
<name>A0ABU8DRP1_9ACTN</name>
<sequence>MSTSDDMPARPRDAASTRDDLLDAARRRFAADGYDRTTIRAVAGDVGVDPALVIRYFGSKEGLFTRAADLDLGLPDLTGVRAGDLSKVLVDRFFAVWEGDPTFLALLRAAATSEVAADAMRGVFARQVGPALAAVTDDRAPERAALVGATVLGFALGRYVLRLPPLVAMTRDQAQAWLGPTLRHYLLD</sequence>
<keyword evidence="5" id="KW-1185">Reference proteome</keyword>
<gene>
    <name evidence="4" type="ORF">TEK04_07230</name>
</gene>
<dbReference type="InterPro" id="IPR036271">
    <property type="entry name" value="Tet_transcr_reg_TetR-rel_C_sf"/>
</dbReference>
<dbReference type="PRINTS" id="PR00455">
    <property type="entry name" value="HTHTETR"/>
</dbReference>
<feature type="domain" description="HTH tetR-type" evidence="3">
    <location>
        <begin position="15"/>
        <end position="75"/>
    </location>
</feature>
<dbReference type="Gene3D" id="1.10.10.60">
    <property type="entry name" value="Homeodomain-like"/>
    <property type="match status" value="1"/>
</dbReference>
<proteinExistence type="predicted"/>
<dbReference type="InterPro" id="IPR001647">
    <property type="entry name" value="HTH_TetR"/>
</dbReference>
<dbReference type="Gene3D" id="1.10.357.10">
    <property type="entry name" value="Tetracycline Repressor, domain 2"/>
    <property type="match status" value="1"/>
</dbReference>
<dbReference type="InterPro" id="IPR050109">
    <property type="entry name" value="HTH-type_TetR-like_transc_reg"/>
</dbReference>
<comment type="caution">
    <text evidence="4">The sequence shown here is derived from an EMBL/GenBank/DDBJ whole genome shotgun (WGS) entry which is preliminary data.</text>
</comment>
<dbReference type="RefSeq" id="WP_336403650.1">
    <property type="nucleotide sequence ID" value="NZ_JBAPLU010000005.1"/>
</dbReference>
<protein>
    <submittedName>
        <fullName evidence="4">TetR family transcriptional regulator</fullName>
    </submittedName>
</protein>
<dbReference type="InterPro" id="IPR009057">
    <property type="entry name" value="Homeodomain-like_sf"/>
</dbReference>
<evidence type="ECO:0000256" key="1">
    <source>
        <dbReference type="ARBA" id="ARBA00023125"/>
    </source>
</evidence>
<reference evidence="4 5" key="1">
    <citation type="submission" date="2024-03" db="EMBL/GenBank/DDBJ databases">
        <title>Draft genome sequence of Klenkia sp. LSe6-5.</title>
        <authorList>
            <person name="Duangmal K."/>
            <person name="Chantavorakit T."/>
        </authorList>
    </citation>
    <scope>NUCLEOTIDE SEQUENCE [LARGE SCALE GENOMIC DNA]</scope>
    <source>
        <strain evidence="4 5">LSe6-5</strain>
    </source>
</reference>
<keyword evidence="1 2" id="KW-0238">DNA-binding</keyword>
<dbReference type="EMBL" id="JBAPLU010000005">
    <property type="protein sequence ID" value="MEI4271512.1"/>
    <property type="molecule type" value="Genomic_DNA"/>
</dbReference>
<dbReference type="PANTHER" id="PTHR30055:SF235">
    <property type="entry name" value="TRANSCRIPTIONAL REGULATORY PROTEIN"/>
    <property type="match status" value="1"/>
</dbReference>
<dbReference type="Proteomes" id="UP001361570">
    <property type="component" value="Unassembled WGS sequence"/>
</dbReference>
<dbReference type="SUPFAM" id="SSF46689">
    <property type="entry name" value="Homeodomain-like"/>
    <property type="match status" value="1"/>
</dbReference>
<dbReference type="Pfam" id="PF00440">
    <property type="entry name" value="TetR_N"/>
    <property type="match status" value="1"/>
</dbReference>